<evidence type="ECO:0000256" key="3">
    <source>
        <dbReference type="ARBA" id="ARBA00022737"/>
    </source>
</evidence>
<reference evidence="5 6" key="1">
    <citation type="submission" date="2024-02" db="EMBL/GenBank/DDBJ databases">
        <title>Chromosome-scale genome assembly of the rough periwinkle Littorina saxatilis.</title>
        <authorList>
            <person name="De Jode A."/>
            <person name="Faria R."/>
            <person name="Formenti G."/>
            <person name="Sims Y."/>
            <person name="Smith T.P."/>
            <person name="Tracey A."/>
            <person name="Wood J.M.D."/>
            <person name="Zagrodzka Z.B."/>
            <person name="Johannesson K."/>
            <person name="Butlin R.K."/>
            <person name="Leder E.H."/>
        </authorList>
    </citation>
    <scope>NUCLEOTIDE SEQUENCE [LARGE SCALE GENOMIC DNA]</scope>
    <source>
        <strain evidence="5">Snail1</strain>
        <tissue evidence="5">Muscle</tissue>
    </source>
</reference>
<evidence type="ECO:0000313" key="6">
    <source>
        <dbReference type="Proteomes" id="UP001374579"/>
    </source>
</evidence>
<dbReference type="EMBL" id="JBAMIC010000022">
    <property type="protein sequence ID" value="KAK7091233.1"/>
    <property type="molecule type" value="Genomic_DNA"/>
</dbReference>
<evidence type="ECO:0000313" key="5">
    <source>
        <dbReference type="EMBL" id="KAK7091233.1"/>
    </source>
</evidence>
<keyword evidence="4" id="KW-0802">TPR repeat</keyword>
<dbReference type="SUPFAM" id="SSF48452">
    <property type="entry name" value="TPR-like"/>
    <property type="match status" value="1"/>
</dbReference>
<accession>A0AAN9G0U2</accession>
<comment type="similarity">
    <text evidence="1">Belongs to the TTC38 family.</text>
</comment>
<sequence>MGHVIKNGLDLVGSGRTTRLDKEFEGDIDRMVKLANSQTSLSSSEKKHTQALKLFADGHMVPATRVWEDILVEHPLDTLALKFAHDSYFYLGFSSQIRDSIARVLPHYKPANPFYGYILGMYSFGLEETNLYDKAEKMARKGLEINPSDAWSTHTMCHVMEMTGRQDEGITFLDKTVNDWEPCGMLACHNFWHWALYYIEKGDYQGALNILDSQVKLRAGKSGALLDMVDVCSLMFRLEMEGVNMGDRWEEVFEICRPHLDDHILVFNDVHLLLACLGANKGDAVKQMMDSIENFIRNAKGDHHDVMEDVGKKMCEAFIAYNNGDFAIAVDLLNPLRYRIINIGGSHAQRDLFNLFLIQAAIKSPKALHHKLARSLLTERKALKECAPMTDRLIARAMSLHAD</sequence>
<dbReference type="InterPro" id="IPR033891">
    <property type="entry name" value="TTC38"/>
</dbReference>
<keyword evidence="3" id="KW-0677">Repeat</keyword>
<keyword evidence="6" id="KW-1185">Reference proteome</keyword>
<name>A0AAN9G0U2_9CAEN</name>
<proteinExistence type="inferred from homology"/>
<evidence type="ECO:0000256" key="1">
    <source>
        <dbReference type="ARBA" id="ARBA00005857"/>
    </source>
</evidence>
<dbReference type="PANTHER" id="PTHR16263">
    <property type="entry name" value="TETRATRICOPEPTIDE REPEAT PROTEIN 38"/>
    <property type="match status" value="1"/>
</dbReference>
<dbReference type="CDD" id="cd05804">
    <property type="entry name" value="StaR_like"/>
    <property type="match status" value="1"/>
</dbReference>
<dbReference type="AlphaFoldDB" id="A0AAN9G0U2"/>
<evidence type="ECO:0000256" key="4">
    <source>
        <dbReference type="ARBA" id="ARBA00022803"/>
    </source>
</evidence>
<dbReference type="InterPro" id="IPR011990">
    <property type="entry name" value="TPR-like_helical_dom_sf"/>
</dbReference>
<gene>
    <name evidence="5" type="ORF">V1264_008945</name>
</gene>
<organism evidence="5 6">
    <name type="scientific">Littorina saxatilis</name>
    <dbReference type="NCBI Taxonomy" id="31220"/>
    <lineage>
        <taxon>Eukaryota</taxon>
        <taxon>Metazoa</taxon>
        <taxon>Spiralia</taxon>
        <taxon>Lophotrochozoa</taxon>
        <taxon>Mollusca</taxon>
        <taxon>Gastropoda</taxon>
        <taxon>Caenogastropoda</taxon>
        <taxon>Littorinimorpha</taxon>
        <taxon>Littorinoidea</taxon>
        <taxon>Littorinidae</taxon>
        <taxon>Littorina</taxon>
    </lineage>
</organism>
<dbReference type="Gene3D" id="1.25.40.10">
    <property type="entry name" value="Tetratricopeptide repeat domain"/>
    <property type="match status" value="1"/>
</dbReference>
<comment type="caution">
    <text evidence="5">The sequence shown here is derived from an EMBL/GenBank/DDBJ whole genome shotgun (WGS) entry which is preliminary data.</text>
</comment>
<evidence type="ECO:0000256" key="2">
    <source>
        <dbReference type="ARBA" id="ARBA00019992"/>
    </source>
</evidence>
<protein>
    <recommendedName>
        <fullName evidence="2">Tetratricopeptide repeat protein 38</fullName>
    </recommendedName>
</protein>
<dbReference type="Proteomes" id="UP001374579">
    <property type="component" value="Unassembled WGS sequence"/>
</dbReference>
<dbReference type="PANTHER" id="PTHR16263:SF4">
    <property type="entry name" value="TETRATRICOPEPTIDE REPEAT PROTEIN 38"/>
    <property type="match status" value="1"/>
</dbReference>